<dbReference type="CDD" id="cd00093">
    <property type="entry name" value="HTH_XRE"/>
    <property type="match status" value="1"/>
</dbReference>
<evidence type="ECO:0000313" key="3">
    <source>
        <dbReference type="EMBL" id="MBI6121178.1"/>
    </source>
</evidence>
<dbReference type="PANTHER" id="PTHR46797:SF1">
    <property type="entry name" value="METHYLPHOSPHONATE SYNTHASE"/>
    <property type="match status" value="1"/>
</dbReference>
<protein>
    <submittedName>
        <fullName evidence="3">Helix-turn-helix transcriptional regulator</fullName>
    </submittedName>
</protein>
<proteinExistence type="predicted"/>
<dbReference type="EMBL" id="JAEHNY010000014">
    <property type="protein sequence ID" value="MBI6121178.1"/>
    <property type="molecule type" value="Genomic_DNA"/>
</dbReference>
<evidence type="ECO:0000259" key="2">
    <source>
        <dbReference type="PROSITE" id="PS50943"/>
    </source>
</evidence>
<reference evidence="3 4" key="1">
    <citation type="submission" date="2020-12" db="EMBL/GenBank/DDBJ databases">
        <title>Salegentibacter orientalis sp. nov., isolated from costal sediment.</title>
        <authorList>
            <person name="Lian F.-B."/>
        </authorList>
    </citation>
    <scope>NUCLEOTIDE SEQUENCE [LARGE SCALE GENOMIC DNA]</scope>
    <source>
        <strain evidence="3 4">F60176</strain>
    </source>
</reference>
<dbReference type="Proteomes" id="UP000635665">
    <property type="component" value="Unassembled WGS sequence"/>
</dbReference>
<dbReference type="InterPro" id="IPR001387">
    <property type="entry name" value="Cro/C1-type_HTH"/>
</dbReference>
<gene>
    <name evidence="3" type="ORF">I6U50_14220</name>
</gene>
<keyword evidence="1" id="KW-0238">DNA-binding</keyword>
<dbReference type="PANTHER" id="PTHR46797">
    <property type="entry name" value="HTH-TYPE TRANSCRIPTIONAL REGULATOR"/>
    <property type="match status" value="1"/>
</dbReference>
<dbReference type="InterPro" id="IPR010982">
    <property type="entry name" value="Lambda_DNA-bd_dom_sf"/>
</dbReference>
<accession>A0ABS0TJI1</accession>
<evidence type="ECO:0000313" key="4">
    <source>
        <dbReference type="Proteomes" id="UP000635665"/>
    </source>
</evidence>
<name>A0ABS0TJI1_9FLAO</name>
<evidence type="ECO:0000256" key="1">
    <source>
        <dbReference type="ARBA" id="ARBA00023125"/>
    </source>
</evidence>
<dbReference type="Pfam" id="PF01381">
    <property type="entry name" value="HTH_3"/>
    <property type="match status" value="1"/>
</dbReference>
<feature type="domain" description="HTH cro/C1-type" evidence="2">
    <location>
        <begin position="17"/>
        <end position="71"/>
    </location>
</feature>
<dbReference type="PROSITE" id="PS50943">
    <property type="entry name" value="HTH_CROC1"/>
    <property type="match status" value="1"/>
</dbReference>
<dbReference type="InterPro" id="IPR050807">
    <property type="entry name" value="TransReg_Diox_bact_type"/>
</dbReference>
<sequence length="74" mass="8461">MQKIKDQSFIKSFGNKLRETRKLKNFSQEQLAFEADIPISQVGRIERGEVNTTISTVSVLAKALKVSLKELFEF</sequence>
<dbReference type="RefSeq" id="WP_198639330.1">
    <property type="nucleotide sequence ID" value="NZ_JAEHNY010000014.1"/>
</dbReference>
<dbReference type="SMART" id="SM00530">
    <property type="entry name" value="HTH_XRE"/>
    <property type="match status" value="1"/>
</dbReference>
<dbReference type="SUPFAM" id="SSF47413">
    <property type="entry name" value="lambda repressor-like DNA-binding domains"/>
    <property type="match status" value="1"/>
</dbReference>
<dbReference type="Gene3D" id="1.10.260.40">
    <property type="entry name" value="lambda repressor-like DNA-binding domains"/>
    <property type="match status" value="1"/>
</dbReference>
<keyword evidence="4" id="KW-1185">Reference proteome</keyword>
<organism evidence="3 4">
    <name type="scientific">Salegentibacter maritimus</name>
    <dbReference type="NCBI Taxonomy" id="2794347"/>
    <lineage>
        <taxon>Bacteria</taxon>
        <taxon>Pseudomonadati</taxon>
        <taxon>Bacteroidota</taxon>
        <taxon>Flavobacteriia</taxon>
        <taxon>Flavobacteriales</taxon>
        <taxon>Flavobacteriaceae</taxon>
        <taxon>Salegentibacter</taxon>
    </lineage>
</organism>
<comment type="caution">
    <text evidence="3">The sequence shown here is derived from an EMBL/GenBank/DDBJ whole genome shotgun (WGS) entry which is preliminary data.</text>
</comment>